<gene>
    <name evidence="10" type="ORF">GCM10011594_17940</name>
</gene>
<keyword evidence="6 8" id="KW-1133">Transmembrane helix</keyword>
<comment type="caution">
    <text evidence="10">The sequence shown here is derived from an EMBL/GenBank/DDBJ whole genome shotgun (WGS) entry which is preliminary data.</text>
</comment>
<reference evidence="10" key="2">
    <citation type="submission" date="2020-09" db="EMBL/GenBank/DDBJ databases">
        <authorList>
            <person name="Sun Q."/>
            <person name="Zhou Y."/>
        </authorList>
    </citation>
    <scope>NUCLEOTIDE SEQUENCE</scope>
    <source>
        <strain evidence="10">CGMCC 4.7308</strain>
    </source>
</reference>
<comment type="subcellular location">
    <subcellularLocation>
        <location evidence="1 8">Cell membrane</location>
        <topology evidence="1 8">Multi-pass membrane protein</topology>
    </subcellularLocation>
</comment>
<evidence type="ECO:0000259" key="9">
    <source>
        <dbReference type="PROSITE" id="PS50928"/>
    </source>
</evidence>
<evidence type="ECO:0000313" key="10">
    <source>
        <dbReference type="EMBL" id="GGL98457.1"/>
    </source>
</evidence>
<feature type="domain" description="ABC transmembrane type-1" evidence="9">
    <location>
        <begin position="66"/>
        <end position="272"/>
    </location>
</feature>
<dbReference type="RefSeq" id="WP_229674207.1">
    <property type="nucleotide sequence ID" value="NZ_BMNA01000003.1"/>
</dbReference>
<keyword evidence="5" id="KW-0029">Amino-acid transport</keyword>
<evidence type="ECO:0000256" key="4">
    <source>
        <dbReference type="ARBA" id="ARBA00022692"/>
    </source>
</evidence>
<evidence type="ECO:0000313" key="11">
    <source>
        <dbReference type="Proteomes" id="UP000655208"/>
    </source>
</evidence>
<dbReference type="InterPro" id="IPR010065">
    <property type="entry name" value="AA_ABC_transptr_permease_3TM"/>
</dbReference>
<feature type="transmembrane region" description="Helical" evidence="8">
    <location>
        <begin position="102"/>
        <end position="122"/>
    </location>
</feature>
<comment type="similarity">
    <text evidence="8">Belongs to the binding-protein-dependent transport system permease family.</text>
</comment>
<dbReference type="PROSITE" id="PS50928">
    <property type="entry name" value="ABC_TM1"/>
    <property type="match status" value="1"/>
</dbReference>
<evidence type="ECO:0000256" key="3">
    <source>
        <dbReference type="ARBA" id="ARBA00022475"/>
    </source>
</evidence>
<dbReference type="GO" id="GO:0006865">
    <property type="term" value="P:amino acid transport"/>
    <property type="evidence" value="ECO:0007669"/>
    <property type="project" value="UniProtKB-KW"/>
</dbReference>
<accession>A0A917SUN7</accession>
<dbReference type="Gene3D" id="1.10.3720.10">
    <property type="entry name" value="MetI-like"/>
    <property type="match status" value="1"/>
</dbReference>
<dbReference type="InterPro" id="IPR035906">
    <property type="entry name" value="MetI-like_sf"/>
</dbReference>
<keyword evidence="7 8" id="KW-0472">Membrane</keyword>
<evidence type="ECO:0000256" key="1">
    <source>
        <dbReference type="ARBA" id="ARBA00004651"/>
    </source>
</evidence>
<dbReference type="GO" id="GO:0022857">
    <property type="term" value="F:transmembrane transporter activity"/>
    <property type="evidence" value="ECO:0007669"/>
    <property type="project" value="InterPro"/>
</dbReference>
<feature type="transmembrane region" description="Helical" evidence="8">
    <location>
        <begin position="142"/>
        <end position="163"/>
    </location>
</feature>
<evidence type="ECO:0000256" key="2">
    <source>
        <dbReference type="ARBA" id="ARBA00022448"/>
    </source>
</evidence>
<evidence type="ECO:0000256" key="5">
    <source>
        <dbReference type="ARBA" id="ARBA00022970"/>
    </source>
</evidence>
<protein>
    <recommendedName>
        <fullName evidence="9">ABC transmembrane type-1 domain-containing protein</fullName>
    </recommendedName>
</protein>
<dbReference type="InterPro" id="IPR000515">
    <property type="entry name" value="MetI-like"/>
</dbReference>
<organism evidence="10 11">
    <name type="scientific">Nakamurella endophytica</name>
    <dbReference type="NCBI Taxonomy" id="1748367"/>
    <lineage>
        <taxon>Bacteria</taxon>
        <taxon>Bacillati</taxon>
        <taxon>Actinomycetota</taxon>
        <taxon>Actinomycetes</taxon>
        <taxon>Nakamurellales</taxon>
        <taxon>Nakamurellaceae</taxon>
        <taxon>Nakamurella</taxon>
    </lineage>
</organism>
<dbReference type="GO" id="GO:0043190">
    <property type="term" value="C:ATP-binding cassette (ABC) transporter complex"/>
    <property type="evidence" value="ECO:0007669"/>
    <property type="project" value="InterPro"/>
</dbReference>
<reference evidence="10" key="1">
    <citation type="journal article" date="2014" name="Int. J. Syst. Evol. Microbiol.">
        <title>Complete genome sequence of Corynebacterium casei LMG S-19264T (=DSM 44701T), isolated from a smear-ripened cheese.</title>
        <authorList>
            <consortium name="US DOE Joint Genome Institute (JGI-PGF)"/>
            <person name="Walter F."/>
            <person name="Albersmeier A."/>
            <person name="Kalinowski J."/>
            <person name="Ruckert C."/>
        </authorList>
    </citation>
    <scope>NUCLEOTIDE SEQUENCE</scope>
    <source>
        <strain evidence="10">CGMCC 4.7308</strain>
    </source>
</reference>
<dbReference type="PANTHER" id="PTHR30614:SF0">
    <property type="entry name" value="L-CYSTINE TRANSPORT SYSTEM PERMEASE PROTEIN TCYL"/>
    <property type="match status" value="1"/>
</dbReference>
<dbReference type="Pfam" id="PF00528">
    <property type="entry name" value="BPD_transp_1"/>
    <property type="match status" value="1"/>
</dbReference>
<dbReference type="EMBL" id="BMNA01000003">
    <property type="protein sequence ID" value="GGL98457.1"/>
    <property type="molecule type" value="Genomic_DNA"/>
</dbReference>
<feature type="transmembrane region" description="Helical" evidence="8">
    <location>
        <begin position="63"/>
        <end position="90"/>
    </location>
</feature>
<evidence type="ECO:0000256" key="7">
    <source>
        <dbReference type="ARBA" id="ARBA00023136"/>
    </source>
</evidence>
<dbReference type="NCBIfam" id="TIGR01726">
    <property type="entry name" value="HEQRo_perm_3TM"/>
    <property type="match status" value="1"/>
</dbReference>
<dbReference type="Proteomes" id="UP000655208">
    <property type="component" value="Unassembled WGS sequence"/>
</dbReference>
<keyword evidence="11" id="KW-1185">Reference proteome</keyword>
<keyword evidence="4 8" id="KW-0812">Transmembrane</keyword>
<feature type="transmembrane region" description="Helical" evidence="8">
    <location>
        <begin position="23"/>
        <end position="43"/>
    </location>
</feature>
<dbReference type="AlphaFoldDB" id="A0A917SUN7"/>
<proteinExistence type="inferred from homology"/>
<evidence type="ECO:0000256" key="8">
    <source>
        <dbReference type="RuleBase" id="RU363032"/>
    </source>
</evidence>
<dbReference type="InterPro" id="IPR043429">
    <property type="entry name" value="ArtM/GltK/GlnP/TcyL/YhdX-like"/>
</dbReference>
<keyword evidence="2 8" id="KW-0813">Transport</keyword>
<dbReference type="FunFam" id="1.10.3720.10:FF:000006">
    <property type="entry name" value="Glutamate/aspartate ABC transporter, permease protein GltK"/>
    <property type="match status" value="1"/>
</dbReference>
<evidence type="ECO:0000256" key="6">
    <source>
        <dbReference type="ARBA" id="ARBA00022989"/>
    </source>
</evidence>
<dbReference type="PANTHER" id="PTHR30614">
    <property type="entry name" value="MEMBRANE COMPONENT OF AMINO ACID ABC TRANSPORTER"/>
    <property type="match status" value="1"/>
</dbReference>
<name>A0A917SUN7_9ACTN</name>
<dbReference type="SUPFAM" id="SSF161098">
    <property type="entry name" value="MetI-like"/>
    <property type="match status" value="1"/>
</dbReference>
<sequence length="318" mass="34326">MALTLDTSSPRPTGPTRRRRRPWVWVGNVVVAVLAVMLLHALLANPNFQWDVVGHYFFSGSILQGLVKTLLLTALSMVIGVVLGTVLAVMRRADTPIVSGFAALYIWFFRGTPLLVQLIFWYNLSSLYTSLSLGVPFGPSLWSASTNSLISPFTAALLGLGLNQAAYTAEIVRAGMLSVPPGQLDAAASLGMPGGMTMRRVILPQAMRVIIPPIGNETIGMLKTTSLVSVLAMPELLYSAQLIYARTYETMPLLIVASIWYLLVTSVLTLVQGEIERRFARGTGDTRGGGIGGLVRRFTRVHAERPAAAVAMEEAGAR</sequence>
<feature type="transmembrane region" description="Helical" evidence="8">
    <location>
        <begin position="251"/>
        <end position="271"/>
    </location>
</feature>
<dbReference type="CDD" id="cd06261">
    <property type="entry name" value="TM_PBP2"/>
    <property type="match status" value="1"/>
</dbReference>
<keyword evidence="3" id="KW-1003">Cell membrane</keyword>